<dbReference type="AlphaFoldDB" id="A0A098TKU9"/>
<evidence type="ECO:0000256" key="4">
    <source>
        <dbReference type="ARBA" id="ARBA00022857"/>
    </source>
</evidence>
<gene>
    <name evidence="7" type="primary">zwf</name>
    <name evidence="10" type="ORF">DO97_04240</name>
</gene>
<proteinExistence type="inferred from homology"/>
<comment type="catalytic activity">
    <reaction evidence="7">
        <text>D-glucose 6-phosphate + NADP(+) = 6-phospho-D-glucono-1,5-lactone + NADPH + H(+)</text>
        <dbReference type="Rhea" id="RHEA:15841"/>
        <dbReference type="ChEBI" id="CHEBI:15378"/>
        <dbReference type="ChEBI" id="CHEBI:57783"/>
        <dbReference type="ChEBI" id="CHEBI:57955"/>
        <dbReference type="ChEBI" id="CHEBI:58349"/>
        <dbReference type="ChEBI" id="CHEBI:61548"/>
        <dbReference type="EC" id="1.1.1.49"/>
    </reaction>
</comment>
<dbReference type="EC" id="1.1.1.49" evidence="7"/>
<dbReference type="InterPro" id="IPR001282">
    <property type="entry name" value="G6P_DH"/>
</dbReference>
<evidence type="ECO:0000259" key="9">
    <source>
        <dbReference type="Pfam" id="PF02781"/>
    </source>
</evidence>
<dbReference type="PANTHER" id="PTHR23429">
    <property type="entry name" value="GLUCOSE-6-PHOSPHATE 1-DEHYDROGENASE G6PD"/>
    <property type="match status" value="1"/>
</dbReference>
<protein>
    <recommendedName>
        <fullName evidence="7">Glucose-6-phosphate 1-dehydrogenase</fullName>
        <shortName evidence="7">G6PD</shortName>
        <ecNumber evidence="7">1.1.1.49</ecNumber>
    </recommendedName>
</protein>
<dbReference type="Gene3D" id="3.30.360.10">
    <property type="entry name" value="Dihydrodipicolinate Reductase, domain 2"/>
    <property type="match status" value="1"/>
</dbReference>
<feature type="domain" description="Glucose-6-phosphate dehydrogenase C-terminal" evidence="9">
    <location>
        <begin position="208"/>
        <end position="507"/>
    </location>
</feature>
<dbReference type="NCBIfam" id="TIGR00871">
    <property type="entry name" value="zwf"/>
    <property type="match status" value="1"/>
</dbReference>
<dbReference type="GO" id="GO:0050661">
    <property type="term" value="F:NADP binding"/>
    <property type="evidence" value="ECO:0007669"/>
    <property type="project" value="UniProtKB-UniRule"/>
</dbReference>
<dbReference type="InterPro" id="IPR022674">
    <property type="entry name" value="G6P_DH_NAD-bd"/>
</dbReference>
<feature type="binding site" evidence="7">
    <location>
        <position position="167"/>
    </location>
    <ligand>
        <name>NADP(+)</name>
        <dbReference type="ChEBI" id="CHEBI:58349"/>
    </ligand>
</feature>
<dbReference type="OrthoDB" id="9802739at2"/>
<feature type="binding site" evidence="7">
    <location>
        <position position="235"/>
    </location>
    <ligand>
        <name>substrate</name>
    </ligand>
</feature>
<dbReference type="PROSITE" id="PS00069">
    <property type="entry name" value="G6P_DEHYDROGENASE"/>
    <property type="match status" value="1"/>
</dbReference>
<feature type="binding site" evidence="7">
    <location>
        <position position="364"/>
    </location>
    <ligand>
        <name>substrate</name>
    </ligand>
</feature>
<evidence type="ECO:0000313" key="10">
    <source>
        <dbReference type="EMBL" id="KGF72914.1"/>
    </source>
</evidence>
<dbReference type="Proteomes" id="UP000030170">
    <property type="component" value="Unassembled WGS sequence"/>
</dbReference>
<feature type="domain" description="Glucose-6-phosphate dehydrogenase NAD-binding" evidence="8">
    <location>
        <begin position="25"/>
        <end position="206"/>
    </location>
</feature>
<dbReference type="GO" id="GO:0005829">
    <property type="term" value="C:cytosol"/>
    <property type="evidence" value="ECO:0007669"/>
    <property type="project" value="TreeGrafter"/>
</dbReference>
<dbReference type="PRINTS" id="PR00079">
    <property type="entry name" value="G6PDHDRGNASE"/>
</dbReference>
<dbReference type="NCBIfam" id="NF009492">
    <property type="entry name" value="PRK12853.1-3"/>
    <property type="match status" value="1"/>
</dbReference>
<dbReference type="Pfam" id="PF02781">
    <property type="entry name" value="G6PD_C"/>
    <property type="match status" value="1"/>
</dbReference>
<dbReference type="GO" id="GO:0009051">
    <property type="term" value="P:pentose-phosphate shunt, oxidative branch"/>
    <property type="evidence" value="ECO:0007669"/>
    <property type="project" value="TreeGrafter"/>
</dbReference>
<dbReference type="STRING" id="1497020.DO97_04240"/>
<evidence type="ECO:0000256" key="5">
    <source>
        <dbReference type="ARBA" id="ARBA00023002"/>
    </source>
</evidence>
<feature type="active site" description="Proton acceptor" evidence="7">
    <location>
        <position position="259"/>
    </location>
</feature>
<evidence type="ECO:0000313" key="11">
    <source>
        <dbReference type="Proteomes" id="UP000030170"/>
    </source>
</evidence>
<dbReference type="GO" id="GO:0006006">
    <property type="term" value="P:glucose metabolic process"/>
    <property type="evidence" value="ECO:0007669"/>
    <property type="project" value="UniProtKB-KW"/>
</dbReference>
<reference evidence="10 11" key="1">
    <citation type="journal article" date="2014" name="Mol. Ecol.">
        <title>Evolution of Synechococcus.</title>
        <authorList>
            <person name="Dvorak P."/>
            <person name="Casamatta D."/>
            <person name="Hasler P."/>
            <person name="Poulickova A."/>
            <person name="Ondrej V."/>
            <person name="Sanges R."/>
        </authorList>
    </citation>
    <scope>NUCLEOTIDE SEQUENCE [LARGE SCALE GENOMIC DNA]</scope>
    <source>
        <strain evidence="10 11">CAUP A 1101</strain>
    </source>
</reference>
<dbReference type="SUPFAM" id="SSF51735">
    <property type="entry name" value="NAD(P)-binding Rossmann-fold domains"/>
    <property type="match status" value="1"/>
</dbReference>
<feature type="binding site" evidence="7">
    <location>
        <position position="254"/>
    </location>
    <ligand>
        <name>substrate</name>
    </ligand>
</feature>
<evidence type="ECO:0000256" key="2">
    <source>
        <dbReference type="ARBA" id="ARBA00009975"/>
    </source>
</evidence>
<dbReference type="SUPFAM" id="SSF55347">
    <property type="entry name" value="Glyceraldehyde-3-phosphate dehydrogenase-like, C-terminal domain"/>
    <property type="match status" value="1"/>
</dbReference>
<dbReference type="RefSeq" id="WP_036532602.1">
    <property type="nucleotide sequence ID" value="NZ_JJML01000017.1"/>
</dbReference>
<organism evidence="10 11">
    <name type="scientific">Neosynechococcus sphagnicola sy1</name>
    <dbReference type="NCBI Taxonomy" id="1497020"/>
    <lineage>
        <taxon>Bacteria</taxon>
        <taxon>Bacillati</taxon>
        <taxon>Cyanobacteriota</taxon>
        <taxon>Cyanophyceae</taxon>
        <taxon>Neosynechococcales</taxon>
        <taxon>Neosynechococcaceae</taxon>
        <taxon>Neosynechococcus</taxon>
    </lineage>
</organism>
<keyword evidence="6 7" id="KW-0119">Carbohydrate metabolism</keyword>
<evidence type="ECO:0000256" key="3">
    <source>
        <dbReference type="ARBA" id="ARBA00022526"/>
    </source>
</evidence>
<comment type="caution">
    <text evidence="10">The sequence shown here is derived from an EMBL/GenBank/DDBJ whole genome shotgun (WGS) entry which is preliminary data.</text>
</comment>
<evidence type="ECO:0000256" key="1">
    <source>
        <dbReference type="ARBA" id="ARBA00004937"/>
    </source>
</evidence>
<dbReference type="PANTHER" id="PTHR23429:SF0">
    <property type="entry name" value="GLUCOSE-6-PHOSPHATE 1-DEHYDROGENASE"/>
    <property type="match status" value="1"/>
</dbReference>
<dbReference type="Gene3D" id="3.40.50.720">
    <property type="entry name" value="NAD(P)-binding Rossmann-like Domain"/>
    <property type="match status" value="1"/>
</dbReference>
<feature type="binding site" evidence="7">
    <location>
        <position position="62"/>
    </location>
    <ligand>
        <name>NADP(+)</name>
        <dbReference type="ChEBI" id="CHEBI:58349"/>
    </ligand>
</feature>
<keyword evidence="11" id="KW-1185">Reference proteome</keyword>
<dbReference type="GO" id="GO:0004345">
    <property type="term" value="F:glucose-6-phosphate dehydrogenase activity"/>
    <property type="evidence" value="ECO:0007669"/>
    <property type="project" value="UniProtKB-UniRule"/>
</dbReference>
<feature type="binding site" evidence="7">
    <location>
        <position position="197"/>
    </location>
    <ligand>
        <name>substrate</name>
    </ligand>
</feature>
<dbReference type="HAMAP" id="MF_00966">
    <property type="entry name" value="G6PD"/>
    <property type="match status" value="1"/>
</dbReference>
<comment type="pathway">
    <text evidence="1 7">Carbohydrate degradation; pentose phosphate pathway; D-ribulose 5-phosphate from D-glucose 6-phosphate (oxidative stage): step 1/3.</text>
</comment>
<evidence type="ECO:0000259" key="8">
    <source>
        <dbReference type="Pfam" id="PF00479"/>
    </source>
</evidence>
<feature type="binding site" evidence="7">
    <location>
        <position position="359"/>
    </location>
    <ligand>
        <name>substrate</name>
    </ligand>
</feature>
<accession>A0A098TKU9</accession>
<comment type="similarity">
    <text evidence="2 7">Belongs to the glucose-6-phosphate dehydrogenase family.</text>
</comment>
<comment type="function">
    <text evidence="7">Catalyzes the oxidation of glucose 6-phosphate to 6-phosphogluconolactone.</text>
</comment>
<dbReference type="EMBL" id="JJML01000017">
    <property type="protein sequence ID" value="KGF72914.1"/>
    <property type="molecule type" value="Genomic_DNA"/>
</dbReference>
<keyword evidence="5 7" id="KW-0560">Oxidoreductase</keyword>
<dbReference type="InterPro" id="IPR022675">
    <property type="entry name" value="G6P_DH_C"/>
</dbReference>
<evidence type="ECO:0000256" key="6">
    <source>
        <dbReference type="ARBA" id="ARBA00023277"/>
    </source>
</evidence>
<dbReference type="PIRSF" id="PIRSF000110">
    <property type="entry name" value="G6PD"/>
    <property type="match status" value="1"/>
</dbReference>
<keyword evidence="4 7" id="KW-0521">NADP</keyword>
<name>A0A098TKU9_9CYAN</name>
<feature type="binding site" evidence="7">
    <location>
        <position position="201"/>
    </location>
    <ligand>
        <name>substrate</name>
    </ligand>
</feature>
<keyword evidence="3 7" id="KW-0313">Glucose metabolism</keyword>
<dbReference type="InterPro" id="IPR019796">
    <property type="entry name" value="G6P_DH_AS"/>
</dbReference>
<sequence length="509" mass="57967">MVTLLENPLRVGLQQDRVPEPQILVIFGASGDLTQRKLVPAIYQMKRERRLPPELTIVGVARRDWSHEYFRDHMREGVEEFGGGLGSMPIWDDFAQGLFYCPGDMDSPESYQRLKAFLSELDEKRGTRGNRVFYLSVAPRFFAEAVQQLGTAGMIENPRKQRLVIEKPFGRDLGSAQALNRIVRQVCAEEQVYRIDHYLGKETVQNLLVFRFANAIFEPLWNRQFVDHVQITVAETVGLEGRAGYYESAGALRDMVQNHLMQLFCLTAMEPPNSLDADSIRNEKVKVLQTTHLSNLSDLNLSAVRGQYTSGWRNGKPVPGYRQEEGAAVGSTTPTYAALKLNIDNWRWKGVPFYLRTGKRMPRKLSEISIQFREVPFLMFQSAAKQANPNTLVLRIQPDEGISMRFEVKTPGNSLRTRSVDMDFRYDTAFGQANTDAYSRLLVDCMLGDQTLFTRGDEVEASWRILTPLLEVWDAPAPPEVIPLYEAGSWGPVEAELLLNRDGRNWRRL</sequence>
<comment type="caution">
    <text evidence="7">Lacks conserved residue(s) required for the propagation of feature annotation.</text>
</comment>
<dbReference type="Pfam" id="PF00479">
    <property type="entry name" value="G6PD_N"/>
    <property type="match status" value="1"/>
</dbReference>
<dbReference type="UniPathway" id="UPA00115">
    <property type="reaction ID" value="UER00408"/>
</dbReference>
<evidence type="ECO:0000256" key="7">
    <source>
        <dbReference type="HAMAP-Rule" id="MF_00966"/>
    </source>
</evidence>
<dbReference type="InterPro" id="IPR036291">
    <property type="entry name" value="NAD(P)-bd_dom_sf"/>
</dbReference>